<proteinExistence type="inferred from homology"/>
<accession>A0ABT8Y9T3</accession>
<dbReference type="EMBL" id="JAUOTP010000005">
    <property type="protein sequence ID" value="MDO6415096.1"/>
    <property type="molecule type" value="Genomic_DNA"/>
</dbReference>
<dbReference type="Gene3D" id="2.30.40.10">
    <property type="entry name" value="Urease, subunit C, domain 1"/>
    <property type="match status" value="2"/>
</dbReference>
<comment type="similarity">
    <text evidence="1">Belongs to the TolB family.</text>
</comment>
<evidence type="ECO:0000256" key="2">
    <source>
        <dbReference type="SAM" id="SignalP"/>
    </source>
</evidence>
<dbReference type="Gene3D" id="3.20.20.140">
    <property type="entry name" value="Metal-dependent hydrolases"/>
    <property type="match status" value="2"/>
</dbReference>
<dbReference type="InterPro" id="IPR006680">
    <property type="entry name" value="Amidohydro-rel"/>
</dbReference>
<dbReference type="InterPro" id="IPR032466">
    <property type="entry name" value="Metal_Hydrolase"/>
</dbReference>
<feature type="domain" description="Amidohydrolase-related" evidence="3">
    <location>
        <begin position="656"/>
        <end position="979"/>
    </location>
</feature>
<protein>
    <submittedName>
        <fullName evidence="4">Amidohydrolase family protein</fullName>
    </submittedName>
</protein>
<organism evidence="4 5">
    <name type="scientific">Sphingomonas natans</name>
    <dbReference type="NCBI Taxonomy" id="3063330"/>
    <lineage>
        <taxon>Bacteria</taxon>
        <taxon>Pseudomonadati</taxon>
        <taxon>Pseudomonadota</taxon>
        <taxon>Alphaproteobacteria</taxon>
        <taxon>Sphingomonadales</taxon>
        <taxon>Sphingomonadaceae</taxon>
        <taxon>Sphingomonas</taxon>
    </lineage>
</organism>
<dbReference type="SUPFAM" id="SSF51338">
    <property type="entry name" value="Composite domain of metallo-dependent hydrolases"/>
    <property type="match status" value="1"/>
</dbReference>
<keyword evidence="2" id="KW-0732">Signal</keyword>
<dbReference type="InterPro" id="IPR011059">
    <property type="entry name" value="Metal-dep_hydrolase_composite"/>
</dbReference>
<dbReference type="PANTHER" id="PTHR36842">
    <property type="entry name" value="PROTEIN TOLB HOMOLOG"/>
    <property type="match status" value="1"/>
</dbReference>
<dbReference type="Pfam" id="PF26549">
    <property type="entry name" value="Tricorn_N"/>
    <property type="match status" value="1"/>
</dbReference>
<evidence type="ECO:0000259" key="3">
    <source>
        <dbReference type="Pfam" id="PF01979"/>
    </source>
</evidence>
<dbReference type="InterPro" id="IPR011042">
    <property type="entry name" value="6-blade_b-propeller_TolB-like"/>
</dbReference>
<dbReference type="Pfam" id="PF07676">
    <property type="entry name" value="PD40"/>
    <property type="match status" value="3"/>
</dbReference>
<feature type="signal peptide" evidence="2">
    <location>
        <begin position="1"/>
        <end position="25"/>
    </location>
</feature>
<dbReference type="Gene3D" id="2.120.10.30">
    <property type="entry name" value="TolB, C-terminal domain"/>
    <property type="match status" value="3"/>
</dbReference>
<feature type="chain" id="PRO_5046352225" evidence="2">
    <location>
        <begin position="26"/>
        <end position="992"/>
    </location>
</feature>
<dbReference type="Gene3D" id="2.120.10.60">
    <property type="entry name" value="Tricorn protease N-terminal domain"/>
    <property type="match status" value="1"/>
</dbReference>
<sequence>MPHRTLRTSLIAVSIAVGGVAPARAEPANLPPPGGAQSFPIEVHQGTSMAVSASPDGRWLAIDLQGSLWIVPAKGGKAKRITDYFNDARQPVWSPDGKTLAFFSYREGSYDLYTMKPDGSEMRHVTEGIADDREPAWSPDGTKLAFSSDRAGKGAAGYNIWTIDLASGALTQLTADDYEDRMPSWSPDAKEIAYSSTRGVAMSLYAVPAAGGAERVLKEGSAHYDAPVWTPDGKLAYVANDAKGSRLEMDGVPVSGAENVFPFKLSWLKGSKEYVYVSDGQIRRRAGGRLTTIPFSVTLDVTRASYARAKRDWDSTSPRKALGILKPTLSPDGKAIAFIALGDLWTVPVTGGAPTNLTRDHAMDADPSWSPDGSRIVYSSDKGGGLPQLWVRDLRTGTARQLTDIATQPLGAAWSPDGKQIAFIDVDGRWGVAGVALADVASGKITRLQGSLPQPGEPSWSADGRSVVISLSKLYSKSFREGTNQVFVIPTDGKSPPRWYVPDADLSIDTRGGGGPAWSPDGTRMAAIYEGVLRVWPVTPDGAPVGPPRSVNSEMSHYPTWSGDSRTILYQNEDRLKTVDLETGTIREVPLDLTYTLAKPSGRTIIHVSALVDSVHDVTQHDKDIVIDGNRIAEIRDHDATAHSGARVIDGTGLTAIPGLIEHHSHAQKDFGAAGNRAWLAYGITTVRDPGSQWYDGIENREAAEAGVRIGPRIYSGGPLLEWNRTFYKMGVAISGYAHLERELGAVSALKYDMIKSYVRMTDLGQRRIVEAAHAMGVPVSGHEIYPAAYSGVDATEHTGATSRRGYSPKQAPQGRAYEDVIQLFGKSGRTFTPTMFGSWGPYLEKHPEFRADPRVKLYPAWAQETIVGTDTMGALLAPTYAGSLKMVKDAFNAGALVTAGTDTLMAPNLHSEIYAYVVAGLTPFQALQTVTVNSAKDLNLDAGTLEPGKLADIVLVQGDPRADISATYNVRKVVANGVVYDETDLLKAPKD</sequence>
<dbReference type="RefSeq" id="WP_303542862.1">
    <property type="nucleotide sequence ID" value="NZ_JAUOTP010000005.1"/>
</dbReference>
<comment type="caution">
    <text evidence="4">The sequence shown here is derived from an EMBL/GenBank/DDBJ whole genome shotgun (WGS) entry which is preliminary data.</text>
</comment>
<dbReference type="SUPFAM" id="SSF82171">
    <property type="entry name" value="DPP6 N-terminal domain-like"/>
    <property type="match status" value="1"/>
</dbReference>
<dbReference type="InterPro" id="IPR011659">
    <property type="entry name" value="WD40"/>
</dbReference>
<evidence type="ECO:0000313" key="4">
    <source>
        <dbReference type="EMBL" id="MDO6415096.1"/>
    </source>
</evidence>
<dbReference type="SUPFAM" id="SSF51556">
    <property type="entry name" value="Metallo-dependent hydrolases"/>
    <property type="match status" value="1"/>
</dbReference>
<gene>
    <name evidence="4" type="ORF">Q4F19_11960</name>
</gene>
<dbReference type="PANTHER" id="PTHR36842:SF1">
    <property type="entry name" value="PROTEIN TOLB"/>
    <property type="match status" value="1"/>
</dbReference>
<dbReference type="Pfam" id="PF01979">
    <property type="entry name" value="Amidohydro_1"/>
    <property type="match status" value="1"/>
</dbReference>
<name>A0ABT8Y9T3_9SPHN</name>
<reference evidence="4" key="1">
    <citation type="submission" date="2023-07" db="EMBL/GenBank/DDBJ databases">
        <authorList>
            <person name="Kim M."/>
        </authorList>
    </citation>
    <scope>NUCLEOTIDE SEQUENCE</scope>
    <source>
        <strain evidence="4">BIUV-7</strain>
    </source>
</reference>
<evidence type="ECO:0000256" key="1">
    <source>
        <dbReference type="ARBA" id="ARBA00009820"/>
    </source>
</evidence>
<dbReference type="SUPFAM" id="SSF69304">
    <property type="entry name" value="Tricorn protease N-terminal domain"/>
    <property type="match status" value="1"/>
</dbReference>
<dbReference type="Proteomes" id="UP001169764">
    <property type="component" value="Unassembled WGS sequence"/>
</dbReference>
<evidence type="ECO:0000313" key="5">
    <source>
        <dbReference type="Proteomes" id="UP001169764"/>
    </source>
</evidence>
<keyword evidence="5" id="KW-1185">Reference proteome</keyword>